<feature type="compositionally biased region" description="Polar residues" evidence="9">
    <location>
        <begin position="487"/>
        <end position="498"/>
    </location>
</feature>
<feature type="transmembrane region" description="Helical" evidence="10">
    <location>
        <begin position="34"/>
        <end position="64"/>
    </location>
</feature>
<name>A0A8K0MSP7_9ROSA</name>
<dbReference type="PANTHER" id="PTHR12064:SF97">
    <property type="entry name" value="METAL TRANSPORTER CNNM-5"/>
    <property type="match status" value="1"/>
</dbReference>
<dbReference type="GO" id="GO:0010960">
    <property type="term" value="P:magnesium ion homeostasis"/>
    <property type="evidence" value="ECO:0007669"/>
    <property type="project" value="InterPro"/>
</dbReference>
<dbReference type="InterPro" id="IPR002550">
    <property type="entry name" value="CNNM"/>
</dbReference>
<feature type="transmembrane region" description="Helical" evidence="10">
    <location>
        <begin position="119"/>
        <end position="138"/>
    </location>
</feature>
<feature type="domain" description="CNNM transmembrane" evidence="11">
    <location>
        <begin position="30"/>
        <end position="212"/>
    </location>
</feature>
<dbReference type="InterPro" id="IPR044751">
    <property type="entry name" value="Ion_transp-like_CBS"/>
</dbReference>
<evidence type="ECO:0000256" key="9">
    <source>
        <dbReference type="SAM" id="MobiDB-lite"/>
    </source>
</evidence>
<dbReference type="Proteomes" id="UP000796880">
    <property type="component" value="Unassembled WGS sequence"/>
</dbReference>
<dbReference type="FunFam" id="3.10.580.10:FF:000042">
    <property type="entry name" value="DUF21 domain-containing protein isoform A"/>
    <property type="match status" value="1"/>
</dbReference>
<keyword evidence="3" id="KW-0677">Repeat</keyword>
<evidence type="ECO:0000256" key="6">
    <source>
        <dbReference type="ARBA" id="ARBA00023136"/>
    </source>
</evidence>
<dbReference type="AlphaFoldDB" id="A0A8K0MSP7"/>
<evidence type="ECO:0000313" key="12">
    <source>
        <dbReference type="EMBL" id="KAF3457207.1"/>
    </source>
</evidence>
<keyword evidence="5" id="KW-0129">CBS domain</keyword>
<sequence length="507" mass="54937">MNLINALMVTRMLTRNSGLESEVAAGIPFGSVWWFAYAGICCFLVLFAGIMSGLTLGLMSLGLVDLEILQRSGTPSEKKQAAAILPVVQKQHQLLVTLLLCNAVAMEALPIYLDKLFNQYVAIILSVTFVLFFGEVIPQATCSRYGLAVGANFVCLVRILMTICYPIAYPIGKILDWVLGHNEALFRRAQLKALVSIHGQEAGKGGELTHDETTIISGALDLTEKTAEEAMTPIESTFSLDVNSKLDWEAMGKILARGHSRVPVYSGNPKNVIGLLLVKSLLTVRPETETPVSAVSIRRIPRVPADMPLYDILNEFQKGSSHMAAVVKTKGKSKALPPTIDGEKAVGMTYTGGDSQLTTPLLPKQDEKSDSVIVDVDRASRPNNVSKETYLLRNDAGSNGLPTLSEDIEDGEVIGIITLEDVFEELLQEEIVDETDEYVDVHKRIRVAAAAAASSMARAPSIRRITIQKGQGGQSKQGLTPKKSAEDNLNSPKLQGTSGEPHLGNKR</sequence>
<evidence type="ECO:0000256" key="2">
    <source>
        <dbReference type="ARBA" id="ARBA00022692"/>
    </source>
</evidence>
<dbReference type="InterPro" id="IPR046342">
    <property type="entry name" value="CBS_dom_sf"/>
</dbReference>
<reference evidence="12" key="1">
    <citation type="submission" date="2020-03" db="EMBL/GenBank/DDBJ databases">
        <title>A high-quality chromosome-level genome assembly of a woody plant with both climbing and erect habits, Rhamnella rubrinervis.</title>
        <authorList>
            <person name="Lu Z."/>
            <person name="Yang Y."/>
            <person name="Zhu X."/>
            <person name="Sun Y."/>
        </authorList>
    </citation>
    <scope>NUCLEOTIDE SEQUENCE</scope>
    <source>
        <strain evidence="12">BYM</strain>
        <tissue evidence="12">Leaf</tissue>
    </source>
</reference>
<evidence type="ECO:0000256" key="8">
    <source>
        <dbReference type="PROSITE-ProRule" id="PRU01193"/>
    </source>
</evidence>
<dbReference type="CDD" id="cd04590">
    <property type="entry name" value="CBS_pair_CorC_HlyC_assoc"/>
    <property type="match status" value="1"/>
</dbReference>
<keyword evidence="2 8" id="KW-0812">Transmembrane</keyword>
<evidence type="ECO:0000256" key="4">
    <source>
        <dbReference type="ARBA" id="ARBA00022989"/>
    </source>
</evidence>
<evidence type="ECO:0000313" key="13">
    <source>
        <dbReference type="Proteomes" id="UP000796880"/>
    </source>
</evidence>
<evidence type="ECO:0000256" key="5">
    <source>
        <dbReference type="ARBA" id="ARBA00023122"/>
    </source>
</evidence>
<evidence type="ECO:0000256" key="3">
    <source>
        <dbReference type="ARBA" id="ARBA00022737"/>
    </source>
</evidence>
<proteinExistence type="predicted"/>
<gene>
    <name evidence="12" type="ORF">FNV43_RR01864</name>
</gene>
<dbReference type="GO" id="GO:0005737">
    <property type="term" value="C:cytoplasm"/>
    <property type="evidence" value="ECO:0007669"/>
    <property type="project" value="TreeGrafter"/>
</dbReference>
<organism evidence="12 13">
    <name type="scientific">Rhamnella rubrinervis</name>
    <dbReference type="NCBI Taxonomy" id="2594499"/>
    <lineage>
        <taxon>Eukaryota</taxon>
        <taxon>Viridiplantae</taxon>
        <taxon>Streptophyta</taxon>
        <taxon>Embryophyta</taxon>
        <taxon>Tracheophyta</taxon>
        <taxon>Spermatophyta</taxon>
        <taxon>Magnoliopsida</taxon>
        <taxon>eudicotyledons</taxon>
        <taxon>Gunneridae</taxon>
        <taxon>Pentapetalae</taxon>
        <taxon>rosids</taxon>
        <taxon>fabids</taxon>
        <taxon>Rosales</taxon>
        <taxon>Rhamnaceae</taxon>
        <taxon>rhamnoid group</taxon>
        <taxon>Rhamneae</taxon>
        <taxon>Rhamnella</taxon>
    </lineage>
</organism>
<dbReference type="FunFam" id="3.10.580.10:FF:000021">
    <property type="entry name" value="DUF21 domain-containing protein At4g14240-like"/>
    <property type="match status" value="1"/>
</dbReference>
<dbReference type="PANTHER" id="PTHR12064">
    <property type="entry name" value="METAL TRANSPORTER CNNM"/>
    <property type="match status" value="1"/>
</dbReference>
<evidence type="ECO:0000256" key="10">
    <source>
        <dbReference type="SAM" id="Phobius"/>
    </source>
</evidence>
<dbReference type="InterPro" id="IPR045095">
    <property type="entry name" value="ACDP"/>
</dbReference>
<comment type="caution">
    <text evidence="12">The sequence shown here is derived from an EMBL/GenBank/DDBJ whole genome shotgun (WGS) entry which is preliminary data.</text>
</comment>
<keyword evidence="6 8" id="KW-0472">Membrane</keyword>
<dbReference type="OrthoDB" id="5353557at2759"/>
<comment type="subcellular location">
    <subcellularLocation>
        <location evidence="1">Membrane</location>
        <topology evidence="1">Multi-pass membrane protein</topology>
    </subcellularLocation>
</comment>
<accession>A0A8K0MSP7</accession>
<dbReference type="Pfam" id="PF01595">
    <property type="entry name" value="CNNM"/>
    <property type="match status" value="1"/>
</dbReference>
<dbReference type="EMBL" id="VOIH02000001">
    <property type="protein sequence ID" value="KAF3457207.1"/>
    <property type="molecule type" value="Genomic_DNA"/>
</dbReference>
<evidence type="ECO:0000256" key="1">
    <source>
        <dbReference type="ARBA" id="ARBA00004141"/>
    </source>
</evidence>
<dbReference type="SUPFAM" id="SSF54631">
    <property type="entry name" value="CBS-domain pair"/>
    <property type="match status" value="1"/>
</dbReference>
<dbReference type="GO" id="GO:0016020">
    <property type="term" value="C:membrane"/>
    <property type="evidence" value="ECO:0007669"/>
    <property type="project" value="UniProtKB-SubCell"/>
</dbReference>
<keyword evidence="4 8" id="KW-1133">Transmembrane helix</keyword>
<evidence type="ECO:0000259" key="11">
    <source>
        <dbReference type="PROSITE" id="PS51846"/>
    </source>
</evidence>
<dbReference type="Gene3D" id="3.10.580.10">
    <property type="entry name" value="CBS-domain"/>
    <property type="match status" value="2"/>
</dbReference>
<dbReference type="PROSITE" id="PS51846">
    <property type="entry name" value="CNNM"/>
    <property type="match status" value="1"/>
</dbReference>
<dbReference type="GO" id="GO:0030026">
    <property type="term" value="P:intracellular manganese ion homeostasis"/>
    <property type="evidence" value="ECO:0007669"/>
    <property type="project" value="TreeGrafter"/>
</dbReference>
<feature type="transmembrane region" description="Helical" evidence="10">
    <location>
        <begin position="145"/>
        <end position="168"/>
    </location>
</feature>
<keyword evidence="7" id="KW-0325">Glycoprotein</keyword>
<keyword evidence="13" id="KW-1185">Reference proteome</keyword>
<protein>
    <recommendedName>
        <fullName evidence="11">CNNM transmembrane domain-containing protein</fullName>
    </recommendedName>
</protein>
<evidence type="ECO:0000256" key="7">
    <source>
        <dbReference type="ARBA" id="ARBA00023180"/>
    </source>
</evidence>
<feature type="region of interest" description="Disordered" evidence="9">
    <location>
        <begin position="466"/>
        <end position="507"/>
    </location>
</feature>